<dbReference type="InterPro" id="IPR006207">
    <property type="entry name" value="Cys_knot_C"/>
</dbReference>
<feature type="disulfide bond" evidence="8">
    <location>
        <begin position="396"/>
        <end position="405"/>
    </location>
</feature>
<dbReference type="InterPro" id="IPR000372">
    <property type="entry name" value="LRRNT"/>
</dbReference>
<dbReference type="EMBL" id="CAJPEX010001720">
    <property type="protein sequence ID" value="CAG0919789.1"/>
    <property type="molecule type" value="Genomic_DNA"/>
</dbReference>
<name>A0A7R9BR26_9CRUS</name>
<evidence type="ECO:0000259" key="9">
    <source>
        <dbReference type="PROSITE" id="PS01225"/>
    </source>
</evidence>
<dbReference type="InterPro" id="IPR000152">
    <property type="entry name" value="EGF-type_Asp/Asn_hydroxyl_site"/>
</dbReference>
<dbReference type="InterPro" id="IPR001881">
    <property type="entry name" value="EGF-like_Ca-bd_dom"/>
</dbReference>
<evidence type="ECO:0000256" key="8">
    <source>
        <dbReference type="PROSITE-ProRule" id="PRU00076"/>
    </source>
</evidence>
<dbReference type="FunFam" id="2.10.25.10:FF:000556">
    <property type="entry name" value="Blast:Protein slit"/>
    <property type="match status" value="1"/>
</dbReference>
<evidence type="ECO:0008006" key="14">
    <source>
        <dbReference type="Google" id="ProtNLM"/>
    </source>
</evidence>
<feature type="disulfide bond" evidence="8">
    <location>
        <begin position="358"/>
        <end position="367"/>
    </location>
</feature>
<dbReference type="PROSITE" id="PS01187">
    <property type="entry name" value="EGF_CA"/>
    <property type="match status" value="2"/>
</dbReference>
<keyword evidence="4" id="KW-0732">Signal</keyword>
<dbReference type="CDD" id="cd00110">
    <property type="entry name" value="LamG"/>
    <property type="match status" value="1"/>
</dbReference>
<feature type="domain" description="EGF-like" evidence="11">
    <location>
        <begin position="292"/>
        <end position="328"/>
    </location>
</feature>
<dbReference type="GO" id="GO:0010160">
    <property type="term" value="P:formation of animal organ boundary"/>
    <property type="evidence" value="ECO:0007669"/>
    <property type="project" value="UniProtKB-ARBA"/>
</dbReference>
<dbReference type="SMART" id="SM00179">
    <property type="entry name" value="EGF_CA"/>
    <property type="match status" value="6"/>
</dbReference>
<dbReference type="SMART" id="SM00041">
    <property type="entry name" value="CT"/>
    <property type="match status" value="1"/>
</dbReference>
<dbReference type="GO" id="GO:0048568">
    <property type="term" value="P:embryonic organ development"/>
    <property type="evidence" value="ECO:0007669"/>
    <property type="project" value="UniProtKB-ARBA"/>
</dbReference>
<dbReference type="Pfam" id="PF13855">
    <property type="entry name" value="LRR_8"/>
    <property type="match status" value="1"/>
</dbReference>
<feature type="disulfide bond" evidence="8">
    <location>
        <begin position="241"/>
        <end position="250"/>
    </location>
</feature>
<dbReference type="FunFam" id="2.10.25.10:FF:000587">
    <property type="entry name" value="Slit 2"/>
    <property type="match status" value="1"/>
</dbReference>
<dbReference type="Proteomes" id="UP000678499">
    <property type="component" value="Unassembled WGS sequence"/>
</dbReference>
<dbReference type="GO" id="GO:0048495">
    <property type="term" value="F:Roundabout binding"/>
    <property type="evidence" value="ECO:0007669"/>
    <property type="project" value="TreeGrafter"/>
</dbReference>
<evidence type="ECO:0000256" key="2">
    <source>
        <dbReference type="ARBA" id="ARBA00022536"/>
    </source>
</evidence>
<dbReference type="InterPro" id="IPR003591">
    <property type="entry name" value="Leu-rich_rpt_typical-subtyp"/>
</dbReference>
<feature type="domain" description="EGF-like" evidence="11">
    <location>
        <begin position="417"/>
        <end position="455"/>
    </location>
</feature>
<feature type="domain" description="EGF-like" evidence="11">
    <location>
        <begin position="330"/>
        <end position="368"/>
    </location>
</feature>
<dbReference type="Gene3D" id="2.60.120.200">
    <property type="match status" value="1"/>
</dbReference>
<sequence length="848" mass="94884">MHSSDFKCTSDDDVGCVGAGHCPRGCQCEGTVVRCSRSKLQEIPKDIPQETTELYLDVNDIKVVQPERLSHLSSLVRLDLSNNKISVLGNNTFGNLTRLETLIISYNKLECIHSNSLAGLHALRILSLHGNDISRIPEGTFGDLRSITHLALGSNPLYCDCDLLWLSDWVKRDYVEPGIAKCQDPPAMRNKLILTSPSDSFICKGSVEPEILAKCDACYKFPCRNGATCHSIPLKKYVCECSPGFHGDHCEYEIDACYGNPCENSGTCKVLEAGRFSCHCAAGFAGDRCEHNVDDCVGHKCTNNSTCVDGIGAYKCACLPGYTGNYCEKKIPFCTEEFNPCKNGGNCVDHFTHYTCECPQGFLGENCTVNIDDCEDHLCMNGGTCVDGVNEYTCKCPTGFWGKFCEGTPVAEMLYPQTSPCQHHDCKNGICFQPKADSSDYVCKCAPGYSGKKCEFLTAVSFADKESFVELPGLQVRPAANVTIFFRTTQQEGVLLYLGQNQHWAVELFTGRIRVSYDVGNYPLSNMFSYEKVADGTVHRIELLAVKQNFTLKVDSGLARTIINNGEKEYLDVNVPLYIGGVPPEIGRKATASFHLRNATSLNGCMRKVYINRKPLDFNSAWKQHKVVPGCGEDRVEEEDSRWPVTPMIPQHIRHEKPASNSAKHWFENQHEADEDVEEEYDEAYDETFRNWKKPTLQWKSDKSSDQHHQQELNTQEKVVSADPCVGNKCAKGKCVPEPSHSADILFNLANPDLEYSCKCRRGWSGQFCDQIAKKPSCRKEKYRDYYKENGCRSRKPITNARCIGECGEWCCAARKKRTRRVRLICNDGTRYIKELELLIADVHENSG</sequence>
<feature type="domain" description="EGF-like" evidence="11">
    <location>
        <begin position="253"/>
        <end position="290"/>
    </location>
</feature>
<feature type="domain" description="EGF-like" evidence="11">
    <location>
        <begin position="370"/>
        <end position="406"/>
    </location>
</feature>
<evidence type="ECO:0000313" key="12">
    <source>
        <dbReference type="EMBL" id="CAD7279637.1"/>
    </source>
</evidence>
<evidence type="ECO:0000259" key="10">
    <source>
        <dbReference type="PROSITE" id="PS50025"/>
    </source>
</evidence>
<dbReference type="GO" id="GO:0007548">
    <property type="term" value="P:sex differentiation"/>
    <property type="evidence" value="ECO:0007669"/>
    <property type="project" value="UniProtKB-ARBA"/>
</dbReference>
<feature type="disulfide bond" evidence="8">
    <location>
        <begin position="280"/>
        <end position="289"/>
    </location>
</feature>
<dbReference type="GO" id="GO:0007411">
    <property type="term" value="P:axon guidance"/>
    <property type="evidence" value="ECO:0007669"/>
    <property type="project" value="TreeGrafter"/>
</dbReference>
<protein>
    <recommendedName>
        <fullName evidence="14">Protein slit</fullName>
    </recommendedName>
</protein>
<dbReference type="InterPro" id="IPR013032">
    <property type="entry name" value="EGF-like_CS"/>
</dbReference>
<dbReference type="GO" id="GO:0022407">
    <property type="term" value="P:regulation of cell-cell adhesion"/>
    <property type="evidence" value="ECO:0007669"/>
    <property type="project" value="UniProtKB-ARBA"/>
</dbReference>
<feature type="domain" description="CTCK" evidence="9">
    <location>
        <begin position="778"/>
        <end position="839"/>
    </location>
</feature>
<evidence type="ECO:0000256" key="3">
    <source>
        <dbReference type="ARBA" id="ARBA00022614"/>
    </source>
</evidence>
<dbReference type="SMART" id="SM00013">
    <property type="entry name" value="LRRNT"/>
    <property type="match status" value="1"/>
</dbReference>
<dbReference type="Pfam" id="PF00054">
    <property type="entry name" value="Laminin_G_1"/>
    <property type="match status" value="1"/>
</dbReference>
<dbReference type="SMART" id="SM00181">
    <property type="entry name" value="EGF"/>
    <property type="match status" value="7"/>
</dbReference>
<dbReference type="CDD" id="cd00054">
    <property type="entry name" value="EGF_CA"/>
    <property type="match status" value="5"/>
</dbReference>
<keyword evidence="3" id="KW-0433">Leucine-rich repeat</keyword>
<dbReference type="PROSITE" id="PS01186">
    <property type="entry name" value="EGF_2"/>
    <property type="match status" value="7"/>
</dbReference>
<keyword evidence="2 8" id="KW-0245">EGF-like domain</keyword>
<dbReference type="Pfam" id="PF01462">
    <property type="entry name" value="LRRNT"/>
    <property type="match status" value="1"/>
</dbReference>
<dbReference type="FunFam" id="2.10.25.10:FF:000729">
    <property type="entry name" value="Blast:Protein slit"/>
    <property type="match status" value="1"/>
</dbReference>
<feature type="disulfide bond" evidence="8">
    <location>
        <begin position="421"/>
        <end position="431"/>
    </location>
</feature>
<dbReference type="PANTHER" id="PTHR45836:SF4">
    <property type="entry name" value="PROTEIN SLIT"/>
    <property type="match status" value="1"/>
</dbReference>
<gene>
    <name evidence="12" type="ORF">NMOB1V02_LOCUS7305</name>
</gene>
<dbReference type="SMART" id="SM00369">
    <property type="entry name" value="LRR_TYP"/>
    <property type="match status" value="3"/>
</dbReference>
<feature type="disulfide bond" evidence="8">
    <location>
        <begin position="318"/>
        <end position="327"/>
    </location>
</feature>
<dbReference type="GO" id="GO:0009986">
    <property type="term" value="C:cell surface"/>
    <property type="evidence" value="ECO:0007669"/>
    <property type="project" value="UniProtKB-ARBA"/>
</dbReference>
<keyword evidence="13" id="KW-1185">Reference proteome</keyword>
<dbReference type="FunFam" id="3.80.10.10:FF:000082">
    <property type="entry name" value="Leucine-rich repeat-containing 24"/>
    <property type="match status" value="1"/>
</dbReference>
<dbReference type="InterPro" id="IPR018097">
    <property type="entry name" value="EGF_Ca-bd_CS"/>
</dbReference>
<reference evidence="12" key="1">
    <citation type="submission" date="2020-11" db="EMBL/GenBank/DDBJ databases">
        <authorList>
            <person name="Tran Van P."/>
        </authorList>
    </citation>
    <scope>NUCLEOTIDE SEQUENCE</scope>
</reference>
<dbReference type="PRINTS" id="PR00010">
    <property type="entry name" value="EGFBLOOD"/>
</dbReference>
<dbReference type="FunFam" id="2.10.25.10:FF:000054">
    <property type="entry name" value="Slit guidance ligand 2"/>
    <property type="match status" value="1"/>
</dbReference>
<dbReference type="PROSITE" id="PS00022">
    <property type="entry name" value="EGF_1"/>
    <property type="match status" value="7"/>
</dbReference>
<dbReference type="InterPro" id="IPR032675">
    <property type="entry name" value="LRR_dom_sf"/>
</dbReference>
<evidence type="ECO:0000259" key="11">
    <source>
        <dbReference type="PROSITE" id="PS50026"/>
    </source>
</evidence>
<dbReference type="InterPro" id="IPR000742">
    <property type="entry name" value="EGF"/>
</dbReference>
<dbReference type="GO" id="GO:0048608">
    <property type="term" value="P:reproductive structure development"/>
    <property type="evidence" value="ECO:0007669"/>
    <property type="project" value="UniProtKB-ARBA"/>
</dbReference>
<dbReference type="InterPro" id="IPR051355">
    <property type="entry name" value="Notch/Slit_guidance"/>
</dbReference>
<keyword evidence="1" id="KW-0217">Developmental protein</keyword>
<dbReference type="SMART" id="SM00082">
    <property type="entry name" value="LRRCT"/>
    <property type="match status" value="1"/>
</dbReference>
<keyword evidence="6 8" id="KW-1015">Disulfide bond</keyword>
<dbReference type="PROSITE" id="PS51450">
    <property type="entry name" value="LRR"/>
    <property type="match status" value="1"/>
</dbReference>
<dbReference type="FunFam" id="2.60.120.200:FF:000134">
    <property type="entry name" value="Slit 2"/>
    <property type="match status" value="1"/>
</dbReference>
<feature type="domain" description="Laminin G" evidence="10">
    <location>
        <begin position="458"/>
        <end position="631"/>
    </location>
</feature>
<dbReference type="InterPro" id="IPR000483">
    <property type="entry name" value="Cys-rich_flank_reg_C"/>
</dbReference>
<dbReference type="EMBL" id="OA883757">
    <property type="protein sequence ID" value="CAD7279637.1"/>
    <property type="molecule type" value="Genomic_DNA"/>
</dbReference>
<proteinExistence type="predicted"/>
<organism evidence="12">
    <name type="scientific">Notodromas monacha</name>
    <dbReference type="NCBI Taxonomy" id="399045"/>
    <lineage>
        <taxon>Eukaryota</taxon>
        <taxon>Metazoa</taxon>
        <taxon>Ecdysozoa</taxon>
        <taxon>Arthropoda</taxon>
        <taxon>Crustacea</taxon>
        <taxon>Oligostraca</taxon>
        <taxon>Ostracoda</taxon>
        <taxon>Podocopa</taxon>
        <taxon>Podocopida</taxon>
        <taxon>Cypridocopina</taxon>
        <taxon>Cypridoidea</taxon>
        <taxon>Cyprididae</taxon>
        <taxon>Notodromas</taxon>
    </lineage>
</organism>
<accession>A0A7R9BR26</accession>
<keyword evidence="5" id="KW-0677">Repeat</keyword>
<dbReference type="SUPFAM" id="SSF49899">
    <property type="entry name" value="Concanavalin A-like lectins/glucanases"/>
    <property type="match status" value="1"/>
</dbReference>
<dbReference type="PROSITE" id="PS01225">
    <property type="entry name" value="CTCK_2"/>
    <property type="match status" value="1"/>
</dbReference>
<evidence type="ECO:0000313" key="13">
    <source>
        <dbReference type="Proteomes" id="UP000678499"/>
    </source>
</evidence>
<dbReference type="SUPFAM" id="SSF57196">
    <property type="entry name" value="EGF/Laminin"/>
    <property type="match status" value="5"/>
</dbReference>
<dbReference type="InterPro" id="IPR001611">
    <property type="entry name" value="Leu-rich_rpt"/>
</dbReference>
<feature type="disulfide bond" evidence="8">
    <location>
        <begin position="426"/>
        <end position="443"/>
    </location>
</feature>
<dbReference type="PROSITE" id="PS00010">
    <property type="entry name" value="ASX_HYDROXYL"/>
    <property type="match status" value="3"/>
</dbReference>
<dbReference type="SMART" id="SM00282">
    <property type="entry name" value="LamG"/>
    <property type="match status" value="1"/>
</dbReference>
<feature type="domain" description="EGF-like" evidence="11">
    <location>
        <begin position="216"/>
        <end position="251"/>
    </location>
</feature>
<comment type="caution">
    <text evidence="8">Lacks conserved residue(s) required for the propagation of feature annotation.</text>
</comment>
<feature type="disulfide bond" evidence="8">
    <location>
        <begin position="445"/>
        <end position="454"/>
    </location>
</feature>
<evidence type="ECO:0000256" key="5">
    <source>
        <dbReference type="ARBA" id="ARBA00022737"/>
    </source>
</evidence>
<dbReference type="GO" id="GO:0005509">
    <property type="term" value="F:calcium ion binding"/>
    <property type="evidence" value="ECO:0007669"/>
    <property type="project" value="InterPro"/>
</dbReference>
<dbReference type="InterPro" id="IPR013320">
    <property type="entry name" value="ConA-like_dom_sf"/>
</dbReference>
<evidence type="ECO:0000256" key="6">
    <source>
        <dbReference type="ARBA" id="ARBA00023157"/>
    </source>
</evidence>
<dbReference type="Pfam" id="PF00008">
    <property type="entry name" value="EGF"/>
    <property type="match status" value="4"/>
</dbReference>
<dbReference type="PROSITE" id="PS50025">
    <property type="entry name" value="LAM_G_DOMAIN"/>
    <property type="match status" value="1"/>
</dbReference>
<dbReference type="PANTHER" id="PTHR45836">
    <property type="entry name" value="SLIT HOMOLOG"/>
    <property type="match status" value="1"/>
</dbReference>
<dbReference type="Pfam" id="PF12661">
    <property type="entry name" value="hEGF"/>
    <property type="match status" value="2"/>
</dbReference>
<dbReference type="PROSITE" id="PS50026">
    <property type="entry name" value="EGF_3"/>
    <property type="match status" value="6"/>
</dbReference>
<keyword evidence="7" id="KW-0325">Glycoprotein</keyword>
<evidence type="ECO:0000256" key="7">
    <source>
        <dbReference type="ARBA" id="ARBA00023180"/>
    </source>
</evidence>
<evidence type="ECO:0000256" key="4">
    <source>
        <dbReference type="ARBA" id="ARBA00022729"/>
    </source>
</evidence>
<dbReference type="OrthoDB" id="283575at2759"/>
<dbReference type="AlphaFoldDB" id="A0A7R9BR26"/>
<dbReference type="GO" id="GO:0008201">
    <property type="term" value="F:heparin binding"/>
    <property type="evidence" value="ECO:0007669"/>
    <property type="project" value="TreeGrafter"/>
</dbReference>
<dbReference type="FunFam" id="2.10.25.10:FF:000080">
    <property type="entry name" value="Neurogenic locus notch 1"/>
    <property type="match status" value="2"/>
</dbReference>
<dbReference type="InterPro" id="IPR001791">
    <property type="entry name" value="Laminin_G"/>
</dbReference>
<dbReference type="Gene3D" id="2.10.25.10">
    <property type="entry name" value="Laminin"/>
    <property type="match status" value="7"/>
</dbReference>
<dbReference type="Gene3D" id="3.80.10.10">
    <property type="entry name" value="Ribonuclease Inhibitor"/>
    <property type="match status" value="1"/>
</dbReference>
<dbReference type="SUPFAM" id="SSF52058">
    <property type="entry name" value="L domain-like"/>
    <property type="match status" value="1"/>
</dbReference>
<evidence type="ECO:0000256" key="1">
    <source>
        <dbReference type="ARBA" id="ARBA00022473"/>
    </source>
</evidence>